<name>A0A0P1E931_9RHOB</name>
<gene>
    <name evidence="2" type="ORF">RUM4293_04597</name>
</gene>
<evidence type="ECO:0000313" key="3">
    <source>
        <dbReference type="Proteomes" id="UP000050786"/>
    </source>
</evidence>
<evidence type="ECO:0000313" key="2">
    <source>
        <dbReference type="EMBL" id="CUH45680.1"/>
    </source>
</evidence>
<dbReference type="InterPro" id="IPR003746">
    <property type="entry name" value="DUF167"/>
</dbReference>
<dbReference type="EMBL" id="CYPS01000067">
    <property type="protein sequence ID" value="CUH45680.1"/>
    <property type="molecule type" value="Genomic_DNA"/>
</dbReference>
<dbReference type="Proteomes" id="UP000050786">
    <property type="component" value="Unassembled WGS sequence"/>
</dbReference>
<evidence type="ECO:0000256" key="1">
    <source>
        <dbReference type="ARBA" id="ARBA00010364"/>
    </source>
</evidence>
<sequence length="126" mass="13899">MVEHLAGFKGKWLDAGDQFHSLSVRARVFKKKRGKMAKPKLRNVPDLSARALPDEGIEVRVTPKAAKDGILTDQGNIRIFVTAPPENGKANEAVRNILAVAMGVAPSTLILRRRQASRDKVFVYLP</sequence>
<proteinExistence type="inferred from homology"/>
<comment type="similarity">
    <text evidence="1">Belongs to the UPF0235 family.</text>
</comment>
<protein>
    <submittedName>
        <fullName evidence="2">Uncharacterized protein</fullName>
    </submittedName>
</protein>
<accession>A0A0P1E931</accession>
<dbReference type="Pfam" id="PF02594">
    <property type="entry name" value="DUF167"/>
    <property type="match status" value="1"/>
</dbReference>
<dbReference type="SUPFAM" id="SSF69786">
    <property type="entry name" value="YggU-like"/>
    <property type="match status" value="1"/>
</dbReference>
<dbReference type="AlphaFoldDB" id="A0A0P1E931"/>
<dbReference type="Gene3D" id="3.30.1200.10">
    <property type="entry name" value="YggU-like"/>
    <property type="match status" value="1"/>
</dbReference>
<organism evidence="2 3">
    <name type="scientific">Ruegeria atlantica</name>
    <dbReference type="NCBI Taxonomy" id="81569"/>
    <lineage>
        <taxon>Bacteria</taxon>
        <taxon>Pseudomonadati</taxon>
        <taxon>Pseudomonadota</taxon>
        <taxon>Alphaproteobacteria</taxon>
        <taxon>Rhodobacterales</taxon>
        <taxon>Roseobacteraceae</taxon>
        <taxon>Ruegeria</taxon>
    </lineage>
</organism>
<dbReference type="InterPro" id="IPR036591">
    <property type="entry name" value="YggU-like_sf"/>
</dbReference>
<keyword evidence="3" id="KW-1185">Reference proteome</keyword>
<dbReference type="NCBIfam" id="TIGR00251">
    <property type="entry name" value="DUF167 family protein"/>
    <property type="match status" value="1"/>
</dbReference>
<reference evidence="3" key="1">
    <citation type="submission" date="2015-09" db="EMBL/GenBank/DDBJ databases">
        <authorList>
            <person name="Rodrigo-Torres L."/>
            <person name="Arahal D.R."/>
        </authorList>
    </citation>
    <scope>NUCLEOTIDE SEQUENCE [LARGE SCALE GENOMIC DNA]</scope>
    <source>
        <strain evidence="3">CECT 4293</strain>
    </source>
</reference>
<dbReference type="SMART" id="SM01152">
    <property type="entry name" value="DUF167"/>
    <property type="match status" value="1"/>
</dbReference>